<dbReference type="Proteomes" id="UP000825051">
    <property type="component" value="Chromosome"/>
</dbReference>
<dbReference type="PROSITE" id="PS51094">
    <property type="entry name" value="PTS_EIIA_TYPE_2"/>
    <property type="match status" value="1"/>
</dbReference>
<keyword evidence="2" id="KW-0762">Sugar transport</keyword>
<dbReference type="EMBL" id="CP080507">
    <property type="protein sequence ID" value="QYM78438.1"/>
    <property type="molecule type" value="Genomic_DNA"/>
</dbReference>
<dbReference type="PANTHER" id="PTHR47738:SF2">
    <property type="entry name" value="PTS SYSTEM FRUCTOSE-LIKE EIIA COMPONENT"/>
    <property type="match status" value="1"/>
</dbReference>
<dbReference type="CDD" id="cd00211">
    <property type="entry name" value="PTS_IIA_fru"/>
    <property type="match status" value="1"/>
</dbReference>
<protein>
    <submittedName>
        <fullName evidence="2">PTS sugar transporter subunit IIA</fullName>
    </submittedName>
</protein>
<dbReference type="SUPFAM" id="SSF55804">
    <property type="entry name" value="Phoshotransferase/anion transport protein"/>
    <property type="match status" value="1"/>
</dbReference>
<dbReference type="InterPro" id="IPR002178">
    <property type="entry name" value="PTS_EIIA_type-2_dom"/>
</dbReference>
<dbReference type="Gene3D" id="3.40.930.10">
    <property type="entry name" value="Mannitol-specific EII, Chain A"/>
    <property type="match status" value="1"/>
</dbReference>
<evidence type="ECO:0000313" key="3">
    <source>
        <dbReference type="Proteomes" id="UP000825051"/>
    </source>
</evidence>
<evidence type="ECO:0000313" key="2">
    <source>
        <dbReference type="EMBL" id="QYM78438.1"/>
    </source>
</evidence>
<proteinExistence type="predicted"/>
<dbReference type="PROSITE" id="PS00372">
    <property type="entry name" value="PTS_EIIA_TYPE_2_HIS"/>
    <property type="match status" value="1"/>
</dbReference>
<evidence type="ECO:0000259" key="1">
    <source>
        <dbReference type="PROSITE" id="PS51094"/>
    </source>
</evidence>
<dbReference type="InterPro" id="IPR051541">
    <property type="entry name" value="PTS_SugarTrans_NitroReg"/>
</dbReference>
<accession>A0A8F9TVB2</accession>
<gene>
    <name evidence="2" type="ORF">K0B96_14210</name>
</gene>
<organism evidence="2 3">
    <name type="scientific">Horticoccus luteus</name>
    <dbReference type="NCBI Taxonomy" id="2862869"/>
    <lineage>
        <taxon>Bacteria</taxon>
        <taxon>Pseudomonadati</taxon>
        <taxon>Verrucomicrobiota</taxon>
        <taxon>Opitutia</taxon>
        <taxon>Opitutales</taxon>
        <taxon>Opitutaceae</taxon>
        <taxon>Horticoccus</taxon>
    </lineage>
</organism>
<reference evidence="2" key="1">
    <citation type="submission" date="2021-08" db="EMBL/GenBank/DDBJ databases">
        <title>Genome of a novel bacterium of the phylum Verrucomicrobia, Oleiharenicola sp. KSB-15.</title>
        <authorList>
            <person name="Chung J.-H."/>
            <person name="Ahn J.-H."/>
            <person name="Yoon Y."/>
            <person name="Kim D.-Y."/>
            <person name="An S.-H."/>
            <person name="Park I."/>
            <person name="Yeon J."/>
        </authorList>
    </citation>
    <scope>NUCLEOTIDE SEQUENCE</scope>
    <source>
        <strain evidence="2">KSB-15</strain>
    </source>
</reference>
<keyword evidence="3" id="KW-1185">Reference proteome</keyword>
<dbReference type="Pfam" id="PF00359">
    <property type="entry name" value="PTS_EIIA_2"/>
    <property type="match status" value="1"/>
</dbReference>
<dbReference type="InterPro" id="IPR016152">
    <property type="entry name" value="PTrfase/Anion_transptr"/>
</dbReference>
<dbReference type="PANTHER" id="PTHR47738">
    <property type="entry name" value="PTS SYSTEM FRUCTOSE-LIKE EIIA COMPONENT-RELATED"/>
    <property type="match status" value="1"/>
</dbReference>
<dbReference type="RefSeq" id="WP_220161542.1">
    <property type="nucleotide sequence ID" value="NZ_CP080507.1"/>
</dbReference>
<keyword evidence="2" id="KW-0813">Transport</keyword>
<dbReference type="KEGG" id="ole:K0B96_14210"/>
<dbReference type="AlphaFoldDB" id="A0A8F9TVB2"/>
<sequence length="157" mass="16728">MAGVITPLLDPSRVLLGVQSTKRTAALHEVAALLEAHSEMTHFQGFYDELLARERLDTTSLGNGVALPHARTDHVKKIVLAVGRSDQGIVFENSNETIRLLFMLGTPKANPGAYLQVVGTLCKILKDPANRTALLTAATPAEFIAALAAAEAKLFAA</sequence>
<feature type="domain" description="PTS EIIA type-2" evidence="1">
    <location>
        <begin position="7"/>
        <end position="150"/>
    </location>
</feature>
<name>A0A8F9TVB2_9BACT</name>